<feature type="transmembrane region" description="Helical" evidence="5">
    <location>
        <begin position="39"/>
        <end position="57"/>
    </location>
</feature>
<evidence type="ECO:0000256" key="3">
    <source>
        <dbReference type="ARBA" id="ARBA00022989"/>
    </source>
</evidence>
<dbReference type="Pfam" id="PF02600">
    <property type="entry name" value="DsbB"/>
    <property type="match status" value="1"/>
</dbReference>
<dbReference type="InterPro" id="IPR003752">
    <property type="entry name" value="DiS_bond_form_DsbB/BdbC"/>
</dbReference>
<protein>
    <submittedName>
        <fullName evidence="6">Disulfide bond formation protein DsbB</fullName>
    </submittedName>
</protein>
<dbReference type="Gene3D" id="1.20.1550.10">
    <property type="entry name" value="DsbB-like"/>
    <property type="match status" value="1"/>
</dbReference>
<dbReference type="InterPro" id="IPR023380">
    <property type="entry name" value="DsbB-like_sf"/>
</dbReference>
<dbReference type="RefSeq" id="WP_106159536.1">
    <property type="nucleotide sequence ID" value="NZ_PVTT01000001.1"/>
</dbReference>
<dbReference type="SUPFAM" id="SSF158442">
    <property type="entry name" value="DsbB-like"/>
    <property type="match status" value="1"/>
</dbReference>
<evidence type="ECO:0000313" key="6">
    <source>
        <dbReference type="EMBL" id="PRY95113.1"/>
    </source>
</evidence>
<proteinExistence type="predicted"/>
<keyword evidence="3 5" id="KW-1133">Transmembrane helix</keyword>
<dbReference type="GO" id="GO:0006457">
    <property type="term" value="P:protein folding"/>
    <property type="evidence" value="ECO:0007669"/>
    <property type="project" value="InterPro"/>
</dbReference>
<accession>A0A2T0X855</accession>
<dbReference type="AlphaFoldDB" id="A0A2T0X855"/>
<comment type="subcellular location">
    <subcellularLocation>
        <location evidence="1">Membrane</location>
        <topology evidence="1">Multi-pass membrane protein</topology>
    </subcellularLocation>
</comment>
<dbReference type="InterPro" id="IPR024199">
    <property type="entry name" value="Uncharacterised_DsbB"/>
</dbReference>
<feature type="transmembrane region" description="Helical" evidence="5">
    <location>
        <begin position="69"/>
        <end position="90"/>
    </location>
</feature>
<gene>
    <name evidence="6" type="ORF">BCF33_0726</name>
</gene>
<feature type="transmembrane region" description="Helical" evidence="5">
    <location>
        <begin position="131"/>
        <end position="155"/>
    </location>
</feature>
<comment type="caution">
    <text evidence="6">The sequence shown here is derived from an EMBL/GenBank/DDBJ whole genome shotgun (WGS) entry which is preliminary data.</text>
</comment>
<evidence type="ECO:0000256" key="1">
    <source>
        <dbReference type="ARBA" id="ARBA00004141"/>
    </source>
</evidence>
<keyword evidence="2 5" id="KW-0812">Transmembrane</keyword>
<reference evidence="6 7" key="1">
    <citation type="submission" date="2018-03" db="EMBL/GenBank/DDBJ databases">
        <title>Genomic Encyclopedia of Archaeal and Bacterial Type Strains, Phase II (KMG-II): from individual species to whole genera.</title>
        <authorList>
            <person name="Goeker M."/>
        </authorList>
    </citation>
    <scope>NUCLEOTIDE SEQUENCE [LARGE SCALE GENOMIC DNA]</scope>
    <source>
        <strain evidence="6 7">DSM 29318</strain>
    </source>
</reference>
<evidence type="ECO:0000256" key="2">
    <source>
        <dbReference type="ARBA" id="ARBA00022692"/>
    </source>
</evidence>
<sequence>MQLDARRLAILAAAGSAALLAGAYLFQAMGFAPCRMCHWQRWPHMAAIALGVLVWALRPGAPPMALRLLAALGALAAATTAGIGVFHAGVERGWWAGPASCTGTGGLAGLGGADLLSLEGPGVAMCDVVEWWFLGLSMASWNAILSAGLAALWLLAALRAGRGVHATA</sequence>
<evidence type="ECO:0000256" key="5">
    <source>
        <dbReference type="SAM" id="Phobius"/>
    </source>
</evidence>
<organism evidence="6 7">
    <name type="scientific">Hasllibacter halocynthiae</name>
    <dbReference type="NCBI Taxonomy" id="595589"/>
    <lineage>
        <taxon>Bacteria</taxon>
        <taxon>Pseudomonadati</taxon>
        <taxon>Pseudomonadota</taxon>
        <taxon>Alphaproteobacteria</taxon>
        <taxon>Rhodobacterales</taxon>
        <taxon>Roseobacteraceae</taxon>
        <taxon>Hasllibacter</taxon>
    </lineage>
</organism>
<dbReference type="EMBL" id="PVTT01000001">
    <property type="protein sequence ID" value="PRY95113.1"/>
    <property type="molecule type" value="Genomic_DNA"/>
</dbReference>
<evidence type="ECO:0000313" key="7">
    <source>
        <dbReference type="Proteomes" id="UP000238801"/>
    </source>
</evidence>
<name>A0A2T0X855_9RHOB</name>
<evidence type="ECO:0000256" key="4">
    <source>
        <dbReference type="ARBA" id="ARBA00023136"/>
    </source>
</evidence>
<dbReference type="OrthoDB" id="9808637at2"/>
<dbReference type="Proteomes" id="UP000238801">
    <property type="component" value="Unassembled WGS sequence"/>
</dbReference>
<dbReference type="PIRSF" id="PIRSF033913">
    <property type="entry name" value="S-S_format_DsbB"/>
    <property type="match status" value="1"/>
</dbReference>
<dbReference type="GO" id="GO:0015035">
    <property type="term" value="F:protein-disulfide reductase activity"/>
    <property type="evidence" value="ECO:0007669"/>
    <property type="project" value="InterPro"/>
</dbReference>
<keyword evidence="4 5" id="KW-0472">Membrane</keyword>
<dbReference type="GO" id="GO:0016020">
    <property type="term" value="C:membrane"/>
    <property type="evidence" value="ECO:0007669"/>
    <property type="project" value="UniProtKB-SubCell"/>
</dbReference>
<keyword evidence="7" id="KW-1185">Reference proteome</keyword>